<sequence>MSVENTDHLNNFFINLLSDHQQNIGKIQNFTLLSNYFYVTQLLQIHGSLSQPPRFLSVNTLGYILNKLNSINKDTLPVDQNASSFLNKYYIHSFENELPSYDLVTRIIQNSIKQVNEVPILVDDTILRFPSFIDKVVSLHYPSLSTVEQVNSSIESQTTQNGKRFRFHILYVQDEAKTIFTCTKCTRQWTSMKGSISFLVVLSTYTTGQLQVDCMIIKPGANVFSEIFPQEYIICQNIC</sequence>
<evidence type="ECO:0000313" key="1">
    <source>
        <dbReference type="Proteomes" id="UP000050792"/>
    </source>
</evidence>
<dbReference type="WBParaSite" id="SRDH1_50610.1">
    <property type="protein sequence ID" value="SRDH1_50610.1"/>
    <property type="gene ID" value="SRDH1_50610"/>
</dbReference>
<name>A0AA85FJM7_9TREM</name>
<reference evidence="1" key="1">
    <citation type="submission" date="2022-06" db="EMBL/GenBank/DDBJ databases">
        <authorList>
            <person name="Berger JAMES D."/>
            <person name="Berger JAMES D."/>
        </authorList>
    </citation>
    <scope>NUCLEOTIDE SEQUENCE [LARGE SCALE GENOMIC DNA]</scope>
</reference>
<dbReference type="AlphaFoldDB" id="A0AA85FJM7"/>
<evidence type="ECO:0000313" key="2">
    <source>
        <dbReference type="WBParaSite" id="SRDH1_50610.1"/>
    </source>
</evidence>
<reference evidence="2" key="2">
    <citation type="submission" date="2023-11" db="UniProtKB">
        <authorList>
            <consortium name="WormBaseParasite"/>
        </authorList>
    </citation>
    <scope>IDENTIFICATION</scope>
</reference>
<organism evidence="1 2">
    <name type="scientific">Schistosoma rodhaini</name>
    <dbReference type="NCBI Taxonomy" id="6188"/>
    <lineage>
        <taxon>Eukaryota</taxon>
        <taxon>Metazoa</taxon>
        <taxon>Spiralia</taxon>
        <taxon>Lophotrochozoa</taxon>
        <taxon>Platyhelminthes</taxon>
        <taxon>Trematoda</taxon>
        <taxon>Digenea</taxon>
        <taxon>Strigeidida</taxon>
        <taxon>Schistosomatoidea</taxon>
        <taxon>Schistosomatidae</taxon>
        <taxon>Schistosoma</taxon>
    </lineage>
</organism>
<keyword evidence="1" id="KW-1185">Reference proteome</keyword>
<dbReference type="Proteomes" id="UP000050792">
    <property type="component" value="Unassembled WGS sequence"/>
</dbReference>
<proteinExistence type="predicted"/>
<accession>A0AA85FJM7</accession>
<protein>
    <submittedName>
        <fullName evidence="2">Uncharacterized protein</fullName>
    </submittedName>
</protein>